<name>W8PF94_9CAUD</name>
<dbReference type="Proteomes" id="UP000019700">
    <property type="component" value="Genome"/>
</dbReference>
<gene>
    <name evidence="1" type="ORF">ISF9_066</name>
</gene>
<reference evidence="1 2" key="1">
    <citation type="journal article" date="2014" name="Arch. Virol.">
        <title>Complete genome sequence of a novel phage, vB_MoxS-ISF9, infecting methylotrophic Microbacterium: first report of a virulent Microbacterium phage.</title>
        <authorList>
            <person name="Zamani I."/>
            <person name="Bouzari M."/>
            <person name="Emtiazi G."/>
            <person name="Ghasemi S.M."/>
            <person name="Chang H.I."/>
        </authorList>
    </citation>
    <scope>NUCLEOTIDE SEQUENCE [LARGE SCALE GENOMIC DNA]</scope>
</reference>
<dbReference type="EMBL" id="KJ173786">
    <property type="protein sequence ID" value="AHL18536.1"/>
    <property type="molecule type" value="Genomic_DNA"/>
</dbReference>
<sequence>MTCKHERWYYLDADIVECIDCGDHIQDEEEE</sequence>
<organism evidence="1 2">
    <name type="scientific">Microbacterium phage vB_MoxS-ISF9</name>
    <dbReference type="NCBI Taxonomy" id="1458670"/>
    <lineage>
        <taxon>Viruses</taxon>
        <taxon>Duplodnaviria</taxon>
        <taxon>Heunggongvirae</taxon>
        <taxon>Uroviricota</taxon>
        <taxon>Caudoviricetes</taxon>
        <taxon>Farahnazvirus</taxon>
        <taxon>Farahnazvirus ISF9</taxon>
    </lineage>
</organism>
<protein>
    <submittedName>
        <fullName evidence="1">Uncharacterized protein</fullName>
    </submittedName>
</protein>
<dbReference type="GeneID" id="18938377"/>
<accession>W8PF94</accession>
<dbReference type="KEGG" id="vg:18938377"/>
<evidence type="ECO:0000313" key="1">
    <source>
        <dbReference type="EMBL" id="AHL18536.1"/>
    </source>
</evidence>
<proteinExistence type="predicted"/>
<keyword evidence="2" id="KW-1185">Reference proteome</keyword>
<evidence type="ECO:0000313" key="2">
    <source>
        <dbReference type="Proteomes" id="UP000019700"/>
    </source>
</evidence>
<dbReference type="RefSeq" id="YP_009021511.1">
    <property type="nucleotide sequence ID" value="NC_023859.1"/>
</dbReference>